<keyword evidence="2" id="KW-1185">Reference proteome</keyword>
<dbReference type="Proteomes" id="UP001159363">
    <property type="component" value="Chromosome 6"/>
</dbReference>
<evidence type="ECO:0000313" key="2">
    <source>
        <dbReference type="Proteomes" id="UP001159363"/>
    </source>
</evidence>
<accession>A0ABQ9H368</accession>
<dbReference type="EMBL" id="JARBHB010000007">
    <property type="protein sequence ID" value="KAJ8878697.1"/>
    <property type="molecule type" value="Genomic_DNA"/>
</dbReference>
<proteinExistence type="predicted"/>
<name>A0ABQ9H368_9NEOP</name>
<protein>
    <submittedName>
        <fullName evidence="1">Uncharacterized protein</fullName>
    </submittedName>
</protein>
<evidence type="ECO:0000313" key="1">
    <source>
        <dbReference type="EMBL" id="KAJ8878697.1"/>
    </source>
</evidence>
<gene>
    <name evidence="1" type="ORF">PR048_019282</name>
</gene>
<comment type="caution">
    <text evidence="1">The sequence shown here is derived from an EMBL/GenBank/DDBJ whole genome shotgun (WGS) entry which is preliminary data.</text>
</comment>
<reference evidence="1 2" key="1">
    <citation type="submission" date="2023-02" db="EMBL/GenBank/DDBJ databases">
        <title>LHISI_Scaffold_Assembly.</title>
        <authorList>
            <person name="Stuart O.P."/>
            <person name="Cleave R."/>
            <person name="Magrath M.J.L."/>
            <person name="Mikheyev A.S."/>
        </authorList>
    </citation>
    <scope>NUCLEOTIDE SEQUENCE [LARGE SCALE GENOMIC DNA]</scope>
    <source>
        <strain evidence="1">Daus_M_001</strain>
        <tissue evidence="1">Leg muscle</tissue>
    </source>
</reference>
<organism evidence="1 2">
    <name type="scientific">Dryococelus australis</name>
    <dbReference type="NCBI Taxonomy" id="614101"/>
    <lineage>
        <taxon>Eukaryota</taxon>
        <taxon>Metazoa</taxon>
        <taxon>Ecdysozoa</taxon>
        <taxon>Arthropoda</taxon>
        <taxon>Hexapoda</taxon>
        <taxon>Insecta</taxon>
        <taxon>Pterygota</taxon>
        <taxon>Neoptera</taxon>
        <taxon>Polyneoptera</taxon>
        <taxon>Phasmatodea</taxon>
        <taxon>Verophasmatodea</taxon>
        <taxon>Anareolatae</taxon>
        <taxon>Phasmatidae</taxon>
        <taxon>Eurycanthinae</taxon>
        <taxon>Dryococelus</taxon>
    </lineage>
</organism>
<sequence length="663" mass="73873">MADSFPILPPIPLPCATCTVSNDLAVDEKRRNILKVELKQGFRENWNEPRVDDTRLPLLLTCTEITDGLSGFAGNKGTFVISLFAVPMLALRRLHSRWSLSPPIVASLSSITRLSRSHTPPNSETVSSEARVASYVVSVARSRRFPAARVPLREASITRWLAFVNHLARYSGYNSALVTDFRSLERKWRTATCKNINTSPQDALSENINLFPGKISMPLLPCGAQIEPAVYWRLAPEVQIRRIVTETSTLKSAIFAGVWARAVDLRGDRPMRYSLHHADNTTTPTPTQLKVHLFLVRGGSQTSLFSYAMQSALRRSPTPACMKKAFLDETMFIKSHLCSALILQVRNVLEISERHAQFALYSSGITSPRPFTPQTPRPPSYRNLRCRPYSSPMSLAAQYCALFPHFSQMATSKTADLPATATKNFSECRVEPRVLITRIFLLIPPDRWPLRQFGVRGEAVTPARSFVHHYWPPDDNTVSRSACGEGMTMRTGQHMEPAASTSVSTILKTSQQFQGPRWLSGFDCLPRPTANRVSTLGRATPGFPQMVVVPDNAAIRRILSAISGFLSPSVPALLRSHLISPSSALKTSLLRAAQISQLNSTQTISRKDRDWFFVRRYTGPLTVVLLLYPKDPSVWRVGTCSYTPRPCVCIPWVSASLQSEPQQ</sequence>